<sequence length="350" mass="36692">MAPAAEAVDGPAAASPLSLAAVAARPRGGGALEPRHRPARRAKLPEALRFALVVVLSFSIAALGQAFLHQMTAGEVDSIARQPAPTTTEIAVLAGWRLLALALGWLGDFDAVDLAALALLSHGPAAHLTSVFYGIRALTAAAYLGLDVVSTFLPFLLLRQISGAHSAAPGVPNREIVVDRGIQVLTGLLSGLTYTVVLFLASRTYLPTALVLYFDEIPTIIPAAEAGMFFVGSPLTQAATMLFGVAARSFIFTPTVTTPPTAQDQENAEFDPIRATLGETVAWNLWGFTSRTKVSISRTAVAMLFTGVGTYLQCALTINGVESYGAAVYASAWVMATFVTGLAMKYVATV</sequence>
<feature type="transmembrane region" description="Helical" evidence="1">
    <location>
        <begin position="47"/>
        <end position="68"/>
    </location>
</feature>
<feature type="transmembrane region" description="Helical" evidence="1">
    <location>
        <begin position="226"/>
        <end position="247"/>
    </location>
</feature>
<evidence type="ECO:0000313" key="3">
    <source>
        <dbReference type="Proteomes" id="UP001287356"/>
    </source>
</evidence>
<dbReference type="AlphaFoldDB" id="A0AAE0KNW1"/>
<keyword evidence="3" id="KW-1185">Reference proteome</keyword>
<reference evidence="2" key="1">
    <citation type="journal article" date="2023" name="Mol. Phylogenet. Evol.">
        <title>Genome-scale phylogeny and comparative genomics of the fungal order Sordariales.</title>
        <authorList>
            <person name="Hensen N."/>
            <person name="Bonometti L."/>
            <person name="Westerberg I."/>
            <person name="Brannstrom I.O."/>
            <person name="Guillou S."/>
            <person name="Cros-Aarteil S."/>
            <person name="Calhoun S."/>
            <person name="Haridas S."/>
            <person name="Kuo A."/>
            <person name="Mondo S."/>
            <person name="Pangilinan J."/>
            <person name="Riley R."/>
            <person name="LaButti K."/>
            <person name="Andreopoulos B."/>
            <person name="Lipzen A."/>
            <person name="Chen C."/>
            <person name="Yan M."/>
            <person name="Daum C."/>
            <person name="Ng V."/>
            <person name="Clum A."/>
            <person name="Steindorff A."/>
            <person name="Ohm R.A."/>
            <person name="Martin F."/>
            <person name="Silar P."/>
            <person name="Natvig D.O."/>
            <person name="Lalanne C."/>
            <person name="Gautier V."/>
            <person name="Ament-Velasquez S.L."/>
            <person name="Kruys A."/>
            <person name="Hutchinson M.I."/>
            <person name="Powell A.J."/>
            <person name="Barry K."/>
            <person name="Miller A.N."/>
            <person name="Grigoriev I.V."/>
            <person name="Debuchy R."/>
            <person name="Gladieux P."/>
            <person name="Hiltunen Thoren M."/>
            <person name="Johannesson H."/>
        </authorList>
    </citation>
    <scope>NUCLEOTIDE SEQUENCE</scope>
    <source>
        <strain evidence="2">CBS 958.72</strain>
    </source>
</reference>
<organism evidence="2 3">
    <name type="scientific">Lasiosphaeria ovina</name>
    <dbReference type="NCBI Taxonomy" id="92902"/>
    <lineage>
        <taxon>Eukaryota</taxon>
        <taxon>Fungi</taxon>
        <taxon>Dikarya</taxon>
        <taxon>Ascomycota</taxon>
        <taxon>Pezizomycotina</taxon>
        <taxon>Sordariomycetes</taxon>
        <taxon>Sordariomycetidae</taxon>
        <taxon>Sordariales</taxon>
        <taxon>Lasiosphaeriaceae</taxon>
        <taxon>Lasiosphaeria</taxon>
    </lineage>
</organism>
<dbReference type="Proteomes" id="UP001287356">
    <property type="component" value="Unassembled WGS sequence"/>
</dbReference>
<name>A0AAE0KNW1_9PEZI</name>
<keyword evidence="1" id="KW-1133">Transmembrane helix</keyword>
<keyword evidence="1" id="KW-0472">Membrane</keyword>
<dbReference type="EMBL" id="JAULSN010000002">
    <property type="protein sequence ID" value="KAK3379370.1"/>
    <property type="molecule type" value="Genomic_DNA"/>
</dbReference>
<reference evidence="2" key="2">
    <citation type="submission" date="2023-06" db="EMBL/GenBank/DDBJ databases">
        <authorList>
            <consortium name="Lawrence Berkeley National Laboratory"/>
            <person name="Haridas S."/>
            <person name="Hensen N."/>
            <person name="Bonometti L."/>
            <person name="Westerberg I."/>
            <person name="Brannstrom I.O."/>
            <person name="Guillou S."/>
            <person name="Cros-Aarteil S."/>
            <person name="Calhoun S."/>
            <person name="Kuo A."/>
            <person name="Mondo S."/>
            <person name="Pangilinan J."/>
            <person name="Riley R."/>
            <person name="Labutti K."/>
            <person name="Andreopoulos B."/>
            <person name="Lipzen A."/>
            <person name="Chen C."/>
            <person name="Yanf M."/>
            <person name="Daum C."/>
            <person name="Ng V."/>
            <person name="Clum A."/>
            <person name="Steindorff A."/>
            <person name="Ohm R."/>
            <person name="Martin F."/>
            <person name="Silar P."/>
            <person name="Natvig D."/>
            <person name="Lalanne C."/>
            <person name="Gautier V."/>
            <person name="Ament-Velasquez S.L."/>
            <person name="Kruys A."/>
            <person name="Hutchinson M.I."/>
            <person name="Powell A.J."/>
            <person name="Barry K."/>
            <person name="Miller A.N."/>
            <person name="Grigoriev I.V."/>
            <person name="Debuchy R."/>
            <person name="Gladieux P."/>
            <person name="Thoren M.H."/>
            <person name="Johannesson H."/>
        </authorList>
    </citation>
    <scope>NUCLEOTIDE SEQUENCE</scope>
    <source>
        <strain evidence="2">CBS 958.72</strain>
    </source>
</reference>
<evidence type="ECO:0000256" key="1">
    <source>
        <dbReference type="SAM" id="Phobius"/>
    </source>
</evidence>
<proteinExistence type="predicted"/>
<evidence type="ECO:0000313" key="2">
    <source>
        <dbReference type="EMBL" id="KAK3379370.1"/>
    </source>
</evidence>
<feature type="transmembrane region" description="Helical" evidence="1">
    <location>
        <begin position="141"/>
        <end position="158"/>
    </location>
</feature>
<feature type="transmembrane region" description="Helical" evidence="1">
    <location>
        <begin position="327"/>
        <end position="348"/>
    </location>
</feature>
<gene>
    <name evidence="2" type="ORF">B0T24DRAFT_589943</name>
</gene>
<comment type="caution">
    <text evidence="2">The sequence shown here is derived from an EMBL/GenBank/DDBJ whole genome shotgun (WGS) entry which is preliminary data.</text>
</comment>
<feature type="transmembrane region" description="Helical" evidence="1">
    <location>
        <begin position="300"/>
        <end position="321"/>
    </location>
</feature>
<protein>
    <submittedName>
        <fullName evidence="2">Uncharacterized protein</fullName>
    </submittedName>
</protein>
<keyword evidence="1" id="KW-0812">Transmembrane</keyword>
<feature type="transmembrane region" description="Helical" evidence="1">
    <location>
        <begin position="184"/>
        <end position="206"/>
    </location>
</feature>
<accession>A0AAE0KNW1</accession>